<name>A0A8I2YZ42_9AGAM</name>
<keyword evidence="5" id="KW-0508">mRNA splicing</keyword>
<reference evidence="8" key="1">
    <citation type="submission" date="2021-03" db="EMBL/GenBank/DDBJ databases">
        <title>Evolutionary innovations through gain and loss of genes in the ectomycorrhizal Boletales.</title>
        <authorList>
            <person name="Wu G."/>
            <person name="Miyauchi S."/>
            <person name="Morin E."/>
            <person name="Yang Z.-L."/>
            <person name="Xu J."/>
            <person name="Martin F.M."/>
        </authorList>
    </citation>
    <scope>NUCLEOTIDE SEQUENCE</scope>
    <source>
        <strain evidence="8">BR01</strain>
    </source>
</reference>
<dbReference type="OrthoDB" id="205794at2759"/>
<keyword evidence="9" id="KW-1185">Reference proteome</keyword>
<dbReference type="GO" id="GO:0071011">
    <property type="term" value="C:precatalytic spliceosome"/>
    <property type="evidence" value="ECO:0007669"/>
    <property type="project" value="TreeGrafter"/>
</dbReference>
<comment type="caution">
    <text evidence="8">The sequence shown here is derived from an EMBL/GenBank/DDBJ whole genome shotgun (WGS) entry which is preliminary data.</text>
</comment>
<protein>
    <submittedName>
        <fullName evidence="8">Breast carcinoma amplified sequence 2</fullName>
    </submittedName>
</protein>
<keyword evidence="4" id="KW-0747">Spliceosome</keyword>
<keyword evidence="3" id="KW-0507">mRNA processing</keyword>
<gene>
    <name evidence="8" type="ORF">JVT61DRAFT_5814</name>
</gene>
<accession>A0A8I2YZ42</accession>
<keyword evidence="7" id="KW-0175">Coiled coil</keyword>
<dbReference type="AlphaFoldDB" id="A0A8I2YZ42"/>
<evidence type="ECO:0000313" key="8">
    <source>
        <dbReference type="EMBL" id="KAG6381400.1"/>
    </source>
</evidence>
<dbReference type="Pfam" id="PF05700">
    <property type="entry name" value="BCAS2"/>
    <property type="match status" value="1"/>
</dbReference>
<evidence type="ECO:0000256" key="4">
    <source>
        <dbReference type="ARBA" id="ARBA00022728"/>
    </source>
</evidence>
<feature type="coiled-coil region" evidence="7">
    <location>
        <begin position="135"/>
        <end position="205"/>
    </location>
</feature>
<dbReference type="EMBL" id="JAGFBS010000002">
    <property type="protein sequence ID" value="KAG6381400.1"/>
    <property type="molecule type" value="Genomic_DNA"/>
</dbReference>
<keyword evidence="6" id="KW-0539">Nucleus</keyword>
<dbReference type="GO" id="GO:0006397">
    <property type="term" value="P:mRNA processing"/>
    <property type="evidence" value="ECO:0007669"/>
    <property type="project" value="UniProtKB-KW"/>
</dbReference>
<evidence type="ECO:0000256" key="7">
    <source>
        <dbReference type="SAM" id="Coils"/>
    </source>
</evidence>
<organism evidence="8 9">
    <name type="scientific">Boletus reticuloceps</name>
    <dbReference type="NCBI Taxonomy" id="495285"/>
    <lineage>
        <taxon>Eukaryota</taxon>
        <taxon>Fungi</taxon>
        <taxon>Dikarya</taxon>
        <taxon>Basidiomycota</taxon>
        <taxon>Agaricomycotina</taxon>
        <taxon>Agaricomycetes</taxon>
        <taxon>Agaricomycetidae</taxon>
        <taxon>Boletales</taxon>
        <taxon>Boletineae</taxon>
        <taxon>Boletaceae</taxon>
        <taxon>Boletoideae</taxon>
        <taxon>Boletus</taxon>
    </lineage>
</organism>
<evidence type="ECO:0000256" key="1">
    <source>
        <dbReference type="ARBA" id="ARBA00004123"/>
    </source>
</evidence>
<evidence type="ECO:0000256" key="3">
    <source>
        <dbReference type="ARBA" id="ARBA00022664"/>
    </source>
</evidence>
<dbReference type="GO" id="GO:0071013">
    <property type="term" value="C:catalytic step 2 spliceosome"/>
    <property type="evidence" value="ECO:0007669"/>
    <property type="project" value="TreeGrafter"/>
</dbReference>
<dbReference type="GO" id="GO:0008380">
    <property type="term" value="P:RNA splicing"/>
    <property type="evidence" value="ECO:0007669"/>
    <property type="project" value="UniProtKB-KW"/>
</dbReference>
<comment type="similarity">
    <text evidence="2">Belongs to the SPF27 family.</text>
</comment>
<comment type="subcellular location">
    <subcellularLocation>
        <location evidence="1">Nucleus</location>
    </subcellularLocation>
</comment>
<dbReference type="PANTHER" id="PTHR13296">
    <property type="entry name" value="BCAS2 PROTEIN"/>
    <property type="match status" value="1"/>
</dbReference>
<proteinExistence type="inferred from homology"/>
<dbReference type="GO" id="GO:0000974">
    <property type="term" value="C:Prp19 complex"/>
    <property type="evidence" value="ECO:0007669"/>
    <property type="project" value="TreeGrafter"/>
</dbReference>
<evidence type="ECO:0000256" key="6">
    <source>
        <dbReference type="ARBA" id="ARBA00023242"/>
    </source>
</evidence>
<evidence type="ECO:0000256" key="2">
    <source>
        <dbReference type="ARBA" id="ARBA00010788"/>
    </source>
</evidence>
<dbReference type="Proteomes" id="UP000683000">
    <property type="component" value="Unassembled WGS sequence"/>
</dbReference>
<evidence type="ECO:0000313" key="9">
    <source>
        <dbReference type="Proteomes" id="UP000683000"/>
    </source>
</evidence>
<dbReference type="InterPro" id="IPR008409">
    <property type="entry name" value="SPF27"/>
</dbReference>
<sequence length="213" mass="24468">MVYDTTTVFDSLPYYDNDLELYPFLKEKVDKELAREPKPPQTMHPLVPPPFELFKSNSLLAAELARVEAHHLLPPLDTVRYQLPAPTSSPGTDEGWREAIRNAHAQLEHQRLRHTNLALLQTYGQNAWRINNYLLEETAKQSEGALEELKQLTTELNRERKNSQTRYGAQLTTLETRWTELLSSILQIEMANVALEGEVERLRTKEGEMASLS</sequence>
<evidence type="ECO:0000256" key="5">
    <source>
        <dbReference type="ARBA" id="ARBA00023187"/>
    </source>
</evidence>
<dbReference type="PANTHER" id="PTHR13296:SF0">
    <property type="entry name" value="PRE-MRNA-SPLICING FACTOR SPF27"/>
    <property type="match status" value="1"/>
</dbReference>